<evidence type="ECO:0000313" key="6">
    <source>
        <dbReference type="EMBL" id="QBI02357.1"/>
    </source>
</evidence>
<evidence type="ECO:0000259" key="4">
    <source>
        <dbReference type="PROSITE" id="PS01124"/>
    </source>
</evidence>
<dbReference type="GO" id="GO:0043565">
    <property type="term" value="F:sequence-specific DNA binding"/>
    <property type="evidence" value="ECO:0007669"/>
    <property type="project" value="InterPro"/>
</dbReference>
<gene>
    <name evidence="6" type="ORF">EYF70_17060</name>
    <name evidence="5" type="ORF">GCM10007387_26930</name>
</gene>
<reference evidence="5" key="1">
    <citation type="journal article" date="2014" name="Int. J. Syst. Evol. Microbiol.">
        <title>Complete genome sequence of Corynebacterium casei LMG S-19264T (=DSM 44701T), isolated from a smear-ripened cheese.</title>
        <authorList>
            <consortium name="US DOE Joint Genome Institute (JGI-PGF)"/>
            <person name="Walter F."/>
            <person name="Albersmeier A."/>
            <person name="Kalinowski J."/>
            <person name="Ruckert C."/>
        </authorList>
    </citation>
    <scope>NUCLEOTIDE SEQUENCE</scope>
    <source>
        <strain evidence="5">KCTC 12343</strain>
    </source>
</reference>
<dbReference type="Proteomes" id="UP000292307">
    <property type="component" value="Chromosome"/>
</dbReference>
<dbReference type="Proteomes" id="UP000628442">
    <property type="component" value="Unassembled WGS sequence"/>
</dbReference>
<dbReference type="SMART" id="SM00342">
    <property type="entry name" value="HTH_ARAC"/>
    <property type="match status" value="1"/>
</dbReference>
<proteinExistence type="predicted"/>
<keyword evidence="2" id="KW-0238">DNA-binding</keyword>
<dbReference type="Gene3D" id="1.10.10.60">
    <property type="entry name" value="Homeodomain-like"/>
    <property type="match status" value="1"/>
</dbReference>
<protein>
    <submittedName>
        <fullName evidence="5">AraC family transcriptional regulator</fullName>
    </submittedName>
    <submittedName>
        <fullName evidence="6">Helix-turn-helix domain-containing protein</fullName>
    </submittedName>
</protein>
<keyword evidence="1" id="KW-0805">Transcription regulation</keyword>
<dbReference type="InterPro" id="IPR018062">
    <property type="entry name" value="HTH_AraC-typ_CS"/>
</dbReference>
<keyword evidence="3" id="KW-0804">Transcription</keyword>
<organism evidence="5 8">
    <name type="scientific">Pseudoduganella albidiflava</name>
    <dbReference type="NCBI Taxonomy" id="321983"/>
    <lineage>
        <taxon>Bacteria</taxon>
        <taxon>Pseudomonadati</taxon>
        <taxon>Pseudomonadota</taxon>
        <taxon>Betaproteobacteria</taxon>
        <taxon>Burkholderiales</taxon>
        <taxon>Oxalobacteraceae</taxon>
        <taxon>Telluria group</taxon>
        <taxon>Pseudoduganella</taxon>
    </lineage>
</organism>
<feature type="domain" description="HTH araC/xylS-type" evidence="4">
    <location>
        <begin position="232"/>
        <end position="333"/>
    </location>
</feature>
<dbReference type="PANTHER" id="PTHR46796">
    <property type="entry name" value="HTH-TYPE TRANSCRIPTIONAL ACTIVATOR RHAS-RELATED"/>
    <property type="match status" value="1"/>
</dbReference>
<dbReference type="InterPro" id="IPR009057">
    <property type="entry name" value="Homeodomain-like_sf"/>
</dbReference>
<reference evidence="5" key="3">
    <citation type="submission" date="2022-12" db="EMBL/GenBank/DDBJ databases">
        <authorList>
            <person name="Sun Q."/>
            <person name="Kim S."/>
        </authorList>
    </citation>
    <scope>NUCLEOTIDE SEQUENCE</scope>
    <source>
        <strain evidence="5">KCTC 12343</strain>
    </source>
</reference>
<keyword evidence="7" id="KW-1185">Reference proteome</keyword>
<sequence>MHQIETTSAPSCLAAEPGLPVEPGILRRVTADDADDLARHLTGWEQVYDQITCGAFVGALDEWQLPGVQVFRERINQSVHQACRVREDALWFGLPLELEASRINGRKAGAATVMARPGGKAFELVTPRDHDIYGIVVSRGLCEERARQLGCEEGLAGLDGAEILRVDPAARGACLRMLSALLDGAREGDGCDEASAEATRHRVVDTLLRMLGATSIEAAALKSQQRRRGIVAKCRDYLYLHRDRAVSIPELCEHACVSRRTLQYCFEDVLGVSPVVYLRRLRLNAIRRMLRDEPPHARGIGRLAADWGIDNFSQFSSDYKKLFGKTPSACARGAARPG</sequence>
<dbReference type="PROSITE" id="PS01124">
    <property type="entry name" value="HTH_ARAC_FAMILY_2"/>
    <property type="match status" value="1"/>
</dbReference>
<dbReference type="PANTHER" id="PTHR46796:SF12">
    <property type="entry name" value="HTH-TYPE DNA-BINDING TRANSCRIPTIONAL ACTIVATOR EUTR"/>
    <property type="match status" value="1"/>
</dbReference>
<evidence type="ECO:0000313" key="8">
    <source>
        <dbReference type="Proteomes" id="UP000628442"/>
    </source>
</evidence>
<dbReference type="EMBL" id="CP036401">
    <property type="protein sequence ID" value="QBI02357.1"/>
    <property type="molecule type" value="Genomic_DNA"/>
</dbReference>
<name>A0A411X020_9BURK</name>
<dbReference type="InterPro" id="IPR018060">
    <property type="entry name" value="HTH_AraC"/>
</dbReference>
<dbReference type="RefSeq" id="WP_131146471.1">
    <property type="nucleotide sequence ID" value="NZ_BMWV01000005.1"/>
</dbReference>
<dbReference type="PROSITE" id="PS00041">
    <property type="entry name" value="HTH_ARAC_FAMILY_1"/>
    <property type="match status" value="1"/>
</dbReference>
<dbReference type="GO" id="GO:0003700">
    <property type="term" value="F:DNA-binding transcription factor activity"/>
    <property type="evidence" value="ECO:0007669"/>
    <property type="project" value="InterPro"/>
</dbReference>
<evidence type="ECO:0000313" key="5">
    <source>
        <dbReference type="EMBL" id="GGY43440.1"/>
    </source>
</evidence>
<dbReference type="OrthoDB" id="185346at2"/>
<dbReference type="AlphaFoldDB" id="A0A411X020"/>
<reference evidence="6 7" key="2">
    <citation type="submission" date="2019-02" db="EMBL/GenBank/DDBJ databases">
        <title>Draft Genome Sequences of Six Type Strains of the Genus Massilia.</title>
        <authorList>
            <person name="Miess H."/>
            <person name="Frediansyhah A."/>
            <person name="Gross H."/>
        </authorList>
    </citation>
    <scope>NUCLEOTIDE SEQUENCE [LARGE SCALE GENOMIC DNA]</scope>
    <source>
        <strain evidence="6 7">DSM 17472</strain>
    </source>
</reference>
<evidence type="ECO:0000256" key="2">
    <source>
        <dbReference type="ARBA" id="ARBA00023125"/>
    </source>
</evidence>
<dbReference type="SUPFAM" id="SSF46689">
    <property type="entry name" value="Homeodomain-like"/>
    <property type="match status" value="1"/>
</dbReference>
<evidence type="ECO:0000256" key="1">
    <source>
        <dbReference type="ARBA" id="ARBA00023015"/>
    </source>
</evidence>
<dbReference type="EMBL" id="BMWV01000005">
    <property type="protein sequence ID" value="GGY43440.1"/>
    <property type="molecule type" value="Genomic_DNA"/>
</dbReference>
<accession>A0A411X020</accession>
<evidence type="ECO:0000313" key="7">
    <source>
        <dbReference type="Proteomes" id="UP000292307"/>
    </source>
</evidence>
<dbReference type="Pfam" id="PF12833">
    <property type="entry name" value="HTH_18"/>
    <property type="match status" value="1"/>
</dbReference>
<evidence type="ECO:0000256" key="3">
    <source>
        <dbReference type="ARBA" id="ARBA00023163"/>
    </source>
</evidence>
<dbReference type="InterPro" id="IPR050204">
    <property type="entry name" value="AraC_XylS_family_regulators"/>
</dbReference>